<evidence type="ECO:0000256" key="15">
    <source>
        <dbReference type="ARBA" id="ARBA00047174"/>
    </source>
</evidence>
<evidence type="ECO:0000256" key="11">
    <source>
        <dbReference type="ARBA" id="ARBA00023277"/>
    </source>
</evidence>
<reference evidence="18 19" key="1">
    <citation type="submission" date="2024-09" db="EMBL/GenBank/DDBJ databases">
        <title>Itraconazole resistance in Madurella fahalii resulting from another homologue of gene encoding cytochrome P450 14-alpha sterol demethylase (CYP51).</title>
        <authorList>
            <person name="Yoshioka I."/>
            <person name="Fahal A.H."/>
            <person name="Kaneko S."/>
            <person name="Yaguchi T."/>
        </authorList>
    </citation>
    <scope>NUCLEOTIDE SEQUENCE [LARGE SCALE GENOMIC DNA]</scope>
    <source>
        <strain evidence="18 19">IFM 68171</strain>
    </source>
</reference>
<keyword evidence="9" id="KW-0503">Monooxygenase</keyword>
<keyword evidence="7" id="KW-0560">Oxidoreductase</keyword>
<evidence type="ECO:0000256" key="10">
    <source>
        <dbReference type="ARBA" id="ARBA00023157"/>
    </source>
</evidence>
<keyword evidence="12" id="KW-0624">Polysaccharide degradation</keyword>
<keyword evidence="4" id="KW-0479">Metal-binding</keyword>
<feature type="domain" description="Auxiliary Activity family 9 catalytic" evidence="17">
    <location>
        <begin position="19"/>
        <end position="240"/>
    </location>
</feature>
<evidence type="ECO:0000256" key="12">
    <source>
        <dbReference type="ARBA" id="ARBA00023326"/>
    </source>
</evidence>
<dbReference type="RefSeq" id="XP_070921160.1">
    <property type="nucleotide sequence ID" value="XM_071065059.1"/>
</dbReference>
<keyword evidence="8" id="KW-0186">Copper</keyword>
<evidence type="ECO:0000313" key="18">
    <source>
        <dbReference type="EMBL" id="GAB1319430.1"/>
    </source>
</evidence>
<dbReference type="EC" id="1.14.99.56" evidence="15"/>
<evidence type="ECO:0000256" key="3">
    <source>
        <dbReference type="ARBA" id="ARBA00022525"/>
    </source>
</evidence>
<accession>A0ABQ0GNY0</accession>
<dbReference type="GeneID" id="98180382"/>
<keyword evidence="19" id="KW-1185">Reference proteome</keyword>
<keyword evidence="3" id="KW-0964">Secreted</keyword>
<evidence type="ECO:0000256" key="1">
    <source>
        <dbReference type="ARBA" id="ARBA00001973"/>
    </source>
</evidence>
<feature type="signal peptide" evidence="16">
    <location>
        <begin position="1"/>
        <end position="18"/>
    </location>
</feature>
<dbReference type="PANTHER" id="PTHR33353">
    <property type="entry name" value="PUTATIVE (AFU_ORTHOLOGUE AFUA_1G12560)-RELATED"/>
    <property type="match status" value="1"/>
</dbReference>
<comment type="subcellular location">
    <subcellularLocation>
        <location evidence="2">Secreted</location>
    </subcellularLocation>
</comment>
<evidence type="ECO:0000256" key="13">
    <source>
        <dbReference type="ARBA" id="ARBA00044502"/>
    </source>
</evidence>
<dbReference type="EMBL" id="BAAFSV010000005">
    <property type="protein sequence ID" value="GAB1319430.1"/>
    <property type="molecule type" value="Genomic_DNA"/>
</dbReference>
<evidence type="ECO:0000256" key="16">
    <source>
        <dbReference type="SAM" id="SignalP"/>
    </source>
</evidence>
<keyword evidence="10" id="KW-1015">Disulfide bond</keyword>
<evidence type="ECO:0000256" key="4">
    <source>
        <dbReference type="ARBA" id="ARBA00022723"/>
    </source>
</evidence>
<evidence type="ECO:0000256" key="5">
    <source>
        <dbReference type="ARBA" id="ARBA00022729"/>
    </source>
</evidence>
<dbReference type="CDD" id="cd21175">
    <property type="entry name" value="LPMO_AA9"/>
    <property type="match status" value="1"/>
</dbReference>
<comment type="similarity">
    <text evidence="13">Belongs to the polysaccharide monooxygenase AA9 family.</text>
</comment>
<comment type="cofactor">
    <cofactor evidence="1">
        <name>Cu(2+)</name>
        <dbReference type="ChEBI" id="CHEBI:29036"/>
    </cofactor>
</comment>
<dbReference type="Proteomes" id="UP001628179">
    <property type="component" value="Unassembled WGS sequence"/>
</dbReference>
<comment type="catalytic activity">
    <reaction evidence="14">
        <text>[(1-&gt;4)-beta-D-glucosyl]n+m + reduced acceptor + O2 = 4-dehydro-beta-D-glucosyl-[(1-&gt;4)-beta-D-glucosyl]n-1 + [(1-&gt;4)-beta-D-glucosyl]m + acceptor + H2O.</text>
        <dbReference type="EC" id="1.14.99.56"/>
    </reaction>
</comment>
<evidence type="ECO:0000256" key="14">
    <source>
        <dbReference type="ARBA" id="ARBA00045077"/>
    </source>
</evidence>
<name>A0ABQ0GNY0_9PEZI</name>
<feature type="chain" id="PRO_5045119424" description="lytic cellulose monooxygenase (C4-dehydrogenating)" evidence="16">
    <location>
        <begin position="19"/>
        <end position="250"/>
    </location>
</feature>
<evidence type="ECO:0000256" key="2">
    <source>
        <dbReference type="ARBA" id="ARBA00004613"/>
    </source>
</evidence>
<evidence type="ECO:0000256" key="9">
    <source>
        <dbReference type="ARBA" id="ARBA00023033"/>
    </source>
</evidence>
<evidence type="ECO:0000256" key="6">
    <source>
        <dbReference type="ARBA" id="ARBA00023001"/>
    </source>
</evidence>
<evidence type="ECO:0000259" key="17">
    <source>
        <dbReference type="Pfam" id="PF03443"/>
    </source>
</evidence>
<evidence type="ECO:0000313" key="19">
    <source>
        <dbReference type="Proteomes" id="UP001628179"/>
    </source>
</evidence>
<keyword evidence="5 16" id="KW-0732">Signal</keyword>
<dbReference type="InterPro" id="IPR005103">
    <property type="entry name" value="AA9_LPMO"/>
</dbReference>
<organism evidence="18 19">
    <name type="scientific">Madurella fahalii</name>
    <dbReference type="NCBI Taxonomy" id="1157608"/>
    <lineage>
        <taxon>Eukaryota</taxon>
        <taxon>Fungi</taxon>
        <taxon>Dikarya</taxon>
        <taxon>Ascomycota</taxon>
        <taxon>Pezizomycotina</taxon>
        <taxon>Sordariomycetes</taxon>
        <taxon>Sordariomycetidae</taxon>
        <taxon>Sordariales</taxon>
        <taxon>Sordariales incertae sedis</taxon>
        <taxon>Madurella</taxon>
    </lineage>
</organism>
<evidence type="ECO:0000256" key="8">
    <source>
        <dbReference type="ARBA" id="ARBA00023008"/>
    </source>
</evidence>
<keyword evidence="6" id="KW-0136">Cellulose degradation</keyword>
<keyword evidence="11" id="KW-0119">Carbohydrate metabolism</keyword>
<comment type="caution">
    <text evidence="18">The sequence shown here is derived from an EMBL/GenBank/DDBJ whole genome shotgun (WGS) entry which is preliminary data.</text>
</comment>
<evidence type="ECO:0000256" key="7">
    <source>
        <dbReference type="ARBA" id="ARBA00023002"/>
    </source>
</evidence>
<sequence>MLSNLAAVVLLAATEVAAHGFVQYIDADGVQYQGYDPGFRYRDPAPRVPGWYANNTDIGFVPPQSFRDPDIICHKVARPGQEYVNVRAGSNITLQWLTWPESHVGPIIDYLAPCPSSGCADVDKTQLEFVKIAQQALKPGITPSTDWLKAWVVDDFIQNGFKWVVTIPSDIKSGDYVLRHEIIALHGAWDTNGAQAYPQCINLRVTDGGDTEVSGGTSPMDFYNAEDPGIHISVYDGLTTYPYPGPSLWR</sequence>
<gene>
    <name evidence="18" type="ORF">MFIFM68171_09640</name>
</gene>
<dbReference type="Gene3D" id="2.70.50.70">
    <property type="match status" value="1"/>
</dbReference>
<dbReference type="InterPro" id="IPR049892">
    <property type="entry name" value="AA9"/>
</dbReference>
<dbReference type="Pfam" id="PF03443">
    <property type="entry name" value="AA9"/>
    <property type="match status" value="1"/>
</dbReference>
<protein>
    <recommendedName>
        <fullName evidence="15">lytic cellulose monooxygenase (C4-dehydrogenating)</fullName>
        <ecNumber evidence="15">1.14.99.56</ecNumber>
    </recommendedName>
</protein>
<proteinExistence type="inferred from homology"/>
<dbReference type="PANTHER" id="PTHR33353:SF34">
    <property type="entry name" value="ENDO-BETA-1,4-GLUCANASE D"/>
    <property type="match status" value="1"/>
</dbReference>